<name>A0ABP5L066_9MICC</name>
<evidence type="ECO:0008006" key="4">
    <source>
        <dbReference type="Google" id="ProtNLM"/>
    </source>
</evidence>
<gene>
    <name evidence="2" type="ORF">GCM10009825_24740</name>
</gene>
<evidence type="ECO:0000256" key="1">
    <source>
        <dbReference type="SAM" id="SignalP"/>
    </source>
</evidence>
<organism evidence="2 3">
    <name type="scientific">Arthrobacter humicola</name>
    <dbReference type="NCBI Taxonomy" id="409291"/>
    <lineage>
        <taxon>Bacteria</taxon>
        <taxon>Bacillati</taxon>
        <taxon>Actinomycetota</taxon>
        <taxon>Actinomycetes</taxon>
        <taxon>Micrococcales</taxon>
        <taxon>Micrococcaceae</taxon>
        <taxon>Arthrobacter</taxon>
    </lineage>
</organism>
<sequence length="140" mass="14867">MLRKITTALSALALVILGSIAIAPSANAASGGSYCFQYETNGYPYDTQPVYIQFSDDMVNWNTALIMNTDSSGCGAFYVYGDDIYRYVRAVARQEVRTSLGGVAAVWSGSSPLYGNPGNAALSLGTGLVTCVSRSVYPCF</sequence>
<evidence type="ECO:0000313" key="3">
    <source>
        <dbReference type="Proteomes" id="UP001500102"/>
    </source>
</evidence>
<evidence type="ECO:0000313" key="2">
    <source>
        <dbReference type="EMBL" id="GAA2138411.1"/>
    </source>
</evidence>
<accession>A0ABP5L066</accession>
<comment type="caution">
    <text evidence="2">The sequence shown here is derived from an EMBL/GenBank/DDBJ whole genome shotgun (WGS) entry which is preliminary data.</text>
</comment>
<dbReference type="EMBL" id="BAAAQB010000035">
    <property type="protein sequence ID" value="GAA2138411.1"/>
    <property type="molecule type" value="Genomic_DNA"/>
</dbReference>
<keyword evidence="1" id="KW-0732">Signal</keyword>
<proteinExistence type="predicted"/>
<dbReference type="Proteomes" id="UP001500102">
    <property type="component" value="Unassembled WGS sequence"/>
</dbReference>
<protein>
    <recommendedName>
        <fullName evidence="4">Spore-associated protein A</fullName>
    </recommendedName>
</protein>
<feature type="chain" id="PRO_5046570614" description="Spore-associated protein A" evidence="1">
    <location>
        <begin position="29"/>
        <end position="140"/>
    </location>
</feature>
<keyword evidence="3" id="KW-1185">Reference proteome</keyword>
<feature type="signal peptide" evidence="1">
    <location>
        <begin position="1"/>
        <end position="28"/>
    </location>
</feature>
<reference evidence="3" key="1">
    <citation type="journal article" date="2019" name="Int. J. Syst. Evol. Microbiol.">
        <title>The Global Catalogue of Microorganisms (GCM) 10K type strain sequencing project: providing services to taxonomists for standard genome sequencing and annotation.</title>
        <authorList>
            <consortium name="The Broad Institute Genomics Platform"/>
            <consortium name="The Broad Institute Genome Sequencing Center for Infectious Disease"/>
            <person name="Wu L."/>
            <person name="Ma J."/>
        </authorList>
    </citation>
    <scope>NUCLEOTIDE SEQUENCE [LARGE SCALE GENOMIC DNA]</scope>
    <source>
        <strain evidence="3">JCM 15921</strain>
    </source>
</reference>